<feature type="transmembrane region" description="Helical" evidence="1">
    <location>
        <begin position="79"/>
        <end position="100"/>
    </location>
</feature>
<accession>A0A1F5Y677</accession>
<keyword evidence="1" id="KW-1133">Transmembrane helix</keyword>
<feature type="transmembrane region" description="Helical" evidence="1">
    <location>
        <begin position="51"/>
        <end position="72"/>
    </location>
</feature>
<reference evidence="2 3" key="1">
    <citation type="journal article" date="2016" name="Nat. Commun.">
        <title>Thousands of microbial genomes shed light on interconnected biogeochemical processes in an aquifer system.</title>
        <authorList>
            <person name="Anantharaman K."/>
            <person name="Brown C.T."/>
            <person name="Hug L.A."/>
            <person name="Sharon I."/>
            <person name="Castelle C.J."/>
            <person name="Probst A.J."/>
            <person name="Thomas B.C."/>
            <person name="Singh A."/>
            <person name="Wilkins M.J."/>
            <person name="Karaoz U."/>
            <person name="Brodie E.L."/>
            <person name="Williams K.H."/>
            <person name="Hubbard S.S."/>
            <person name="Banfield J.F."/>
        </authorList>
    </citation>
    <scope>NUCLEOTIDE SEQUENCE [LARGE SCALE GENOMIC DNA]</scope>
</reference>
<keyword evidence="1" id="KW-0472">Membrane</keyword>
<dbReference type="AlphaFoldDB" id="A0A1F5Y677"/>
<keyword evidence="1" id="KW-0812">Transmembrane</keyword>
<evidence type="ECO:0000256" key="1">
    <source>
        <dbReference type="SAM" id="Phobius"/>
    </source>
</evidence>
<evidence type="ECO:0000313" key="3">
    <source>
        <dbReference type="Proteomes" id="UP000177720"/>
    </source>
</evidence>
<name>A0A1F5Y677_9BACT</name>
<evidence type="ECO:0000313" key="2">
    <source>
        <dbReference type="EMBL" id="OGF95549.1"/>
    </source>
</evidence>
<feature type="transmembrane region" description="Helical" evidence="1">
    <location>
        <begin position="112"/>
        <end position="132"/>
    </location>
</feature>
<proteinExistence type="predicted"/>
<organism evidence="2 3">
    <name type="scientific">Candidatus Giovannonibacteria bacterium RIFCSPLOWO2_12_43_8</name>
    <dbReference type="NCBI Taxonomy" id="1798361"/>
    <lineage>
        <taxon>Bacteria</taxon>
        <taxon>Candidatus Giovannoniibacteriota</taxon>
    </lineage>
</organism>
<sequence length="146" mass="16560">MTSYSIEEEGKDGRWGPIFSQPHYYGDIVRKLFVAGDAIMILTYPFFSEKIFFSTTLSILVIVSIGAIAGFLSPRQKWASFLTFIISIGALSVFEYHAAMSISGENKNLFNLFFWTNQALAVIFFISLYYSAKTIRGFYTNKTKLP</sequence>
<dbReference type="Proteomes" id="UP000177720">
    <property type="component" value="Unassembled WGS sequence"/>
</dbReference>
<comment type="caution">
    <text evidence="2">The sequence shown here is derived from an EMBL/GenBank/DDBJ whole genome shotgun (WGS) entry which is preliminary data.</text>
</comment>
<gene>
    <name evidence="2" type="ORF">A2Y47_02285</name>
</gene>
<protein>
    <submittedName>
        <fullName evidence="2">Uncharacterized protein</fullName>
    </submittedName>
</protein>
<dbReference type="EMBL" id="MFIN01000025">
    <property type="protein sequence ID" value="OGF95549.1"/>
    <property type="molecule type" value="Genomic_DNA"/>
</dbReference>